<evidence type="ECO:0000313" key="11">
    <source>
        <dbReference type="Proteomes" id="UP000620075"/>
    </source>
</evidence>
<dbReference type="EMBL" id="JAEKNQ010000019">
    <property type="protein sequence ID" value="MBJ7602434.1"/>
    <property type="molecule type" value="Genomic_DNA"/>
</dbReference>
<organism evidence="10 11">
    <name type="scientific">Candidatus Dormiibacter inghamiae</name>
    <dbReference type="NCBI Taxonomy" id="3127013"/>
    <lineage>
        <taxon>Bacteria</taxon>
        <taxon>Bacillati</taxon>
        <taxon>Candidatus Dormiibacterota</taxon>
        <taxon>Candidatus Dormibacteria</taxon>
        <taxon>Candidatus Dormibacterales</taxon>
        <taxon>Candidatus Dormibacteraceae</taxon>
        <taxon>Candidatus Dormiibacter</taxon>
    </lineage>
</organism>
<reference evidence="10 11" key="1">
    <citation type="submission" date="2020-10" db="EMBL/GenBank/DDBJ databases">
        <title>Ca. Dormibacterota MAGs.</title>
        <authorList>
            <person name="Montgomery K."/>
        </authorList>
    </citation>
    <scope>NUCLEOTIDE SEQUENCE [LARGE SCALE GENOMIC DNA]</scope>
    <source>
        <strain evidence="10">SC8811_S16_3</strain>
    </source>
</reference>
<feature type="binding site" evidence="8">
    <location>
        <position position="256"/>
    </location>
    <ligand>
        <name>Mn(2+)</name>
        <dbReference type="ChEBI" id="CHEBI:29035"/>
        <label>2</label>
    </ligand>
</feature>
<dbReference type="InterPro" id="IPR043472">
    <property type="entry name" value="Macro_dom-like"/>
</dbReference>
<comment type="catalytic activity">
    <reaction evidence="1 8">
        <text>Release of an N-terminal amino acid, Xaa-|-Yaa-, in which Xaa is preferably Leu, but may be other amino acids including Pro although not Arg or Lys, and Yaa may be Pro. Amino acid amides and methyl esters are also readily hydrolyzed, but rates on arylamides are exceedingly low.</text>
        <dbReference type="EC" id="3.4.11.1"/>
    </reaction>
</comment>
<dbReference type="GO" id="GO:0006508">
    <property type="term" value="P:proteolysis"/>
    <property type="evidence" value="ECO:0007669"/>
    <property type="project" value="UniProtKB-KW"/>
</dbReference>
<dbReference type="InterPro" id="IPR000819">
    <property type="entry name" value="Peptidase_M17_C"/>
</dbReference>
<evidence type="ECO:0000259" key="9">
    <source>
        <dbReference type="PROSITE" id="PS00631"/>
    </source>
</evidence>
<dbReference type="Pfam" id="PF00883">
    <property type="entry name" value="Peptidase_M17"/>
    <property type="match status" value="1"/>
</dbReference>
<evidence type="ECO:0000313" key="10">
    <source>
        <dbReference type="EMBL" id="MBJ7602434.1"/>
    </source>
</evidence>
<keyword evidence="4 8" id="KW-0031">Aminopeptidase</keyword>
<keyword evidence="5 8" id="KW-0645">Protease</keyword>
<dbReference type="RefSeq" id="WP_338176941.1">
    <property type="nucleotide sequence ID" value="NZ_JAEKNQ010000019.1"/>
</dbReference>
<dbReference type="SUPFAM" id="SSF52949">
    <property type="entry name" value="Macro domain-like"/>
    <property type="match status" value="1"/>
</dbReference>
<evidence type="ECO:0000256" key="1">
    <source>
        <dbReference type="ARBA" id="ARBA00000135"/>
    </source>
</evidence>
<sequence>MRALALDVPPQQLAVDAVAVALAGGQPLAGAALELDRLLGGLISEVLGAGEHRGRPNEVLPLPTGGRISARRLLLYGVGSGSDLDGQRLRYAHHEMVRAARNYGYRRLGVVCAPPLSAGQLGAVVEGCVMGAWERRSRQTGSRATSLDELQVTGFGTGRGDDVAAALQMGEATNRVREWQNLPPNELTPDALAGIGREVAGRHGLDLEVLGPDELRAGGYRLLLGVAAGSAQPPRLLRLEHRGAGGSGPRLALVGKGITFDSGGLSLKTATGMETMKADMAGAAVVLSALDVIAARRLPLDVMAVVAATENMTGPAAQRPGDVVVGAGGKSVEITNTDAEGRLVLADALTLALRRGATHLVDLATLTGAAGTALGHAGTVAVSNDEELWGLTERAAELAGDRAWRLPLYPEYRGLLRSRIADLRNSGYGEAGAICAGMFLEQFVENRPWVHLDIAASSWNDNDDLTSIPRGPLGSGARLVVKLAELLAAGDR</sequence>
<dbReference type="GO" id="GO:0030145">
    <property type="term" value="F:manganese ion binding"/>
    <property type="evidence" value="ECO:0007669"/>
    <property type="project" value="UniProtKB-UniRule"/>
</dbReference>
<protein>
    <recommendedName>
        <fullName evidence="8">Probable cytosol aminopeptidase</fullName>
        <ecNumber evidence="8">3.4.11.1</ecNumber>
    </recommendedName>
    <alternativeName>
        <fullName evidence="8">Leucine aminopeptidase</fullName>
        <shortName evidence="8">LAP</shortName>
        <ecNumber evidence="8">3.4.11.10</ecNumber>
    </alternativeName>
    <alternativeName>
        <fullName evidence="8">Leucyl aminopeptidase</fullName>
    </alternativeName>
</protein>
<feature type="binding site" evidence="8">
    <location>
        <position position="340"/>
    </location>
    <ligand>
        <name>Mn(2+)</name>
        <dbReference type="ChEBI" id="CHEBI:29035"/>
        <label>1</label>
    </ligand>
</feature>
<feature type="binding site" evidence="8">
    <location>
        <position position="279"/>
    </location>
    <ligand>
        <name>Mn(2+)</name>
        <dbReference type="ChEBI" id="CHEBI:29035"/>
        <label>2</label>
    </ligand>
</feature>
<keyword evidence="8" id="KW-0464">Manganese</keyword>
<dbReference type="PROSITE" id="PS00631">
    <property type="entry name" value="CYTOSOL_AP"/>
    <property type="match status" value="1"/>
</dbReference>
<dbReference type="EC" id="3.4.11.10" evidence="8"/>
<dbReference type="PRINTS" id="PR00481">
    <property type="entry name" value="LAMNOPPTDASE"/>
</dbReference>
<proteinExistence type="inferred from homology"/>
<feature type="domain" description="Cytosol aminopeptidase" evidence="9">
    <location>
        <begin position="336"/>
        <end position="343"/>
    </location>
</feature>
<keyword evidence="6 8" id="KW-0378">Hydrolase</keyword>
<dbReference type="InterPro" id="IPR023042">
    <property type="entry name" value="Peptidase_M17_leu_NH2_pept"/>
</dbReference>
<dbReference type="HAMAP" id="MF_00181">
    <property type="entry name" value="Cytosol_peptidase_M17"/>
    <property type="match status" value="1"/>
</dbReference>
<feature type="active site" evidence="8">
    <location>
        <position position="268"/>
    </location>
</feature>
<dbReference type="PANTHER" id="PTHR11963:SF23">
    <property type="entry name" value="CYTOSOL AMINOPEPTIDASE"/>
    <property type="match status" value="1"/>
</dbReference>
<comment type="similarity">
    <text evidence="3 8">Belongs to the peptidase M17 family.</text>
</comment>
<dbReference type="PANTHER" id="PTHR11963">
    <property type="entry name" value="LEUCINE AMINOPEPTIDASE-RELATED"/>
    <property type="match status" value="1"/>
</dbReference>
<dbReference type="SUPFAM" id="SSF53187">
    <property type="entry name" value="Zn-dependent exopeptidases"/>
    <property type="match status" value="1"/>
</dbReference>
<dbReference type="Pfam" id="PF02789">
    <property type="entry name" value="Peptidase_M17_N"/>
    <property type="match status" value="1"/>
</dbReference>
<evidence type="ECO:0000256" key="5">
    <source>
        <dbReference type="ARBA" id="ARBA00022670"/>
    </source>
</evidence>
<comment type="function">
    <text evidence="7 8">Presumably involved in the processing and regular turnover of intracellular proteins. Catalyzes the removal of unsubstituted N-terminal amino acids from various peptides.</text>
</comment>
<name>A0A934NCZ5_9BACT</name>
<dbReference type="AlphaFoldDB" id="A0A934NCZ5"/>
<feature type="binding site" evidence="8">
    <location>
        <position position="338"/>
    </location>
    <ligand>
        <name>Mn(2+)</name>
        <dbReference type="ChEBI" id="CHEBI:29035"/>
        <label>1</label>
    </ligand>
</feature>
<gene>
    <name evidence="8" type="primary">pepA</name>
    <name evidence="10" type="ORF">JF888_04465</name>
</gene>
<feature type="active site" evidence="8">
    <location>
        <position position="342"/>
    </location>
</feature>
<comment type="cofactor">
    <cofactor evidence="8">
        <name>Mn(2+)</name>
        <dbReference type="ChEBI" id="CHEBI:29035"/>
    </cofactor>
    <text evidence="8">Binds 2 manganese ions per subunit.</text>
</comment>
<feature type="binding site" evidence="8">
    <location>
        <position position="261"/>
    </location>
    <ligand>
        <name>Mn(2+)</name>
        <dbReference type="ChEBI" id="CHEBI:29035"/>
        <label>2</label>
    </ligand>
</feature>
<dbReference type="Gene3D" id="3.40.630.10">
    <property type="entry name" value="Zn peptidases"/>
    <property type="match status" value="1"/>
</dbReference>
<dbReference type="CDD" id="cd00433">
    <property type="entry name" value="Peptidase_M17"/>
    <property type="match status" value="1"/>
</dbReference>
<dbReference type="Gene3D" id="3.40.220.10">
    <property type="entry name" value="Leucine Aminopeptidase, subunit E, domain 1"/>
    <property type="match status" value="1"/>
</dbReference>
<comment type="subcellular location">
    <subcellularLocation>
        <location evidence="8">Cytoplasm</location>
    </subcellularLocation>
</comment>
<dbReference type="InterPro" id="IPR011356">
    <property type="entry name" value="Leucine_aapep/pepB"/>
</dbReference>
<evidence type="ECO:0000256" key="2">
    <source>
        <dbReference type="ARBA" id="ARBA00000967"/>
    </source>
</evidence>
<comment type="caution">
    <text evidence="10">The sequence shown here is derived from an EMBL/GenBank/DDBJ whole genome shotgun (WGS) entry which is preliminary data.</text>
</comment>
<keyword evidence="8" id="KW-0963">Cytoplasm</keyword>
<evidence type="ECO:0000256" key="6">
    <source>
        <dbReference type="ARBA" id="ARBA00022801"/>
    </source>
</evidence>
<evidence type="ECO:0000256" key="3">
    <source>
        <dbReference type="ARBA" id="ARBA00009528"/>
    </source>
</evidence>
<keyword evidence="8" id="KW-0479">Metal-binding</keyword>
<dbReference type="GO" id="GO:0005737">
    <property type="term" value="C:cytoplasm"/>
    <property type="evidence" value="ECO:0007669"/>
    <property type="project" value="UniProtKB-SubCell"/>
</dbReference>
<evidence type="ECO:0000256" key="4">
    <source>
        <dbReference type="ARBA" id="ARBA00022438"/>
    </source>
</evidence>
<feature type="binding site" evidence="8">
    <location>
        <position position="340"/>
    </location>
    <ligand>
        <name>Mn(2+)</name>
        <dbReference type="ChEBI" id="CHEBI:29035"/>
        <label>2</label>
    </ligand>
</feature>
<feature type="binding site" evidence="8">
    <location>
        <position position="261"/>
    </location>
    <ligand>
        <name>Mn(2+)</name>
        <dbReference type="ChEBI" id="CHEBI:29035"/>
        <label>1</label>
    </ligand>
</feature>
<accession>A0A934NCZ5</accession>
<dbReference type="EC" id="3.4.11.1" evidence="8"/>
<dbReference type="Proteomes" id="UP000620075">
    <property type="component" value="Unassembled WGS sequence"/>
</dbReference>
<evidence type="ECO:0000256" key="7">
    <source>
        <dbReference type="ARBA" id="ARBA00049972"/>
    </source>
</evidence>
<evidence type="ECO:0000256" key="8">
    <source>
        <dbReference type="HAMAP-Rule" id="MF_00181"/>
    </source>
</evidence>
<dbReference type="GO" id="GO:0070006">
    <property type="term" value="F:metalloaminopeptidase activity"/>
    <property type="evidence" value="ECO:0007669"/>
    <property type="project" value="InterPro"/>
</dbReference>
<comment type="catalytic activity">
    <reaction evidence="2 8">
        <text>Release of an N-terminal amino acid, preferentially leucine, but not glutamic or aspartic acids.</text>
        <dbReference type="EC" id="3.4.11.10"/>
    </reaction>
</comment>
<dbReference type="InterPro" id="IPR008283">
    <property type="entry name" value="Peptidase_M17_N"/>
</dbReference>